<evidence type="ECO:0000256" key="1">
    <source>
        <dbReference type="SAM" id="MobiDB-lite"/>
    </source>
</evidence>
<protein>
    <submittedName>
        <fullName evidence="2">Uncharacterized protein</fullName>
    </submittedName>
</protein>
<dbReference type="Proteomes" id="UP001203761">
    <property type="component" value="Unassembled WGS sequence"/>
</dbReference>
<gene>
    <name evidence="2" type="ORF">Bequi_09895</name>
</gene>
<name>A0ABT0R1P5_9MICO</name>
<keyword evidence="3" id="KW-1185">Reference proteome</keyword>
<sequence>MADTITDEQKASLARQYISDYWSDHVLAIGLREALVTPPASYDQDVALEKELSGYEPIMGTPLRESLGGISDKMLDAMEVAYKNIQRKIFGPFDEEPDSDEDTDDGNFHVEDDEVAPSEDPYDEQWAAAVRRSDIAWRGIFDRLASCQGGDEVDLIYGHPIHGEAHTEDGPTRMDEDEYRRRSSPYVALFGVELYPGDAEAGLVLDSVKHRLEPAE</sequence>
<feature type="region of interest" description="Disordered" evidence="1">
    <location>
        <begin position="91"/>
        <end position="122"/>
    </location>
</feature>
<dbReference type="RefSeq" id="WP_249737769.1">
    <property type="nucleotide sequence ID" value="NZ_JAKNCJ010000004.1"/>
</dbReference>
<dbReference type="EMBL" id="JAKNCJ010000004">
    <property type="protein sequence ID" value="MCL6423695.1"/>
    <property type="molecule type" value="Genomic_DNA"/>
</dbReference>
<evidence type="ECO:0000313" key="2">
    <source>
        <dbReference type="EMBL" id="MCL6423695.1"/>
    </source>
</evidence>
<feature type="compositionally biased region" description="Acidic residues" evidence="1">
    <location>
        <begin position="93"/>
        <end position="122"/>
    </location>
</feature>
<reference evidence="2" key="1">
    <citation type="submission" date="2022-02" db="EMBL/GenBank/DDBJ databases">
        <authorList>
            <person name="Lee M."/>
            <person name="Kim S.-J."/>
            <person name="Jung M.-Y."/>
        </authorList>
    </citation>
    <scope>NUCLEOTIDE SEQUENCE</scope>
    <source>
        <strain evidence="2">JHP9</strain>
    </source>
</reference>
<comment type="caution">
    <text evidence="2">The sequence shown here is derived from an EMBL/GenBank/DDBJ whole genome shotgun (WGS) entry which is preliminary data.</text>
</comment>
<accession>A0ABT0R1P5</accession>
<organism evidence="2 3">
    <name type="scientific">Brachybacterium equifaecis</name>
    <dbReference type="NCBI Taxonomy" id="2910770"/>
    <lineage>
        <taxon>Bacteria</taxon>
        <taxon>Bacillati</taxon>
        <taxon>Actinomycetota</taxon>
        <taxon>Actinomycetes</taxon>
        <taxon>Micrococcales</taxon>
        <taxon>Dermabacteraceae</taxon>
        <taxon>Brachybacterium</taxon>
    </lineage>
</organism>
<proteinExistence type="predicted"/>
<evidence type="ECO:0000313" key="3">
    <source>
        <dbReference type="Proteomes" id="UP001203761"/>
    </source>
</evidence>